<reference evidence="1 9" key="1">
    <citation type="submission" date="2017-09" db="EMBL/GenBank/DDBJ databases">
        <title>Complete genome of Salmonella enterica subsp. diarizonae isolated from stool of a patient with bacterial enteropathy.</title>
        <authorList>
            <person name="Zhou J."/>
            <person name="Chen Q."/>
            <person name="Guo L."/>
            <person name="Fan J."/>
        </authorList>
    </citation>
    <scope>NUCLEOTIDE SEQUENCE [LARGE SCALE GENOMIC DNA]</scope>
    <source>
        <strain evidence="1 9">HZS154</strain>
    </source>
</reference>
<evidence type="ECO:0000313" key="7">
    <source>
        <dbReference type="EMBL" id="HAB4465089.1"/>
    </source>
</evidence>
<sequence>MLTLKHMLHPAIDGIAQNTSRYCVHIERLFNQNVRRKQLQTEKVVKFMPQVSITWMTQVSLA</sequence>
<dbReference type="EMBL" id="AAMIRF010000001">
    <property type="protein sequence ID" value="EDH7453891.1"/>
    <property type="molecule type" value="Genomic_DNA"/>
</dbReference>
<reference evidence="6" key="2">
    <citation type="journal article" date="2018" name="Genome Biol.">
        <title>SKESA: strategic k-mer extension for scrupulous assemblies.</title>
        <authorList>
            <person name="Souvorov A."/>
            <person name="Agarwala R."/>
            <person name="Lipman D.J."/>
        </authorList>
    </citation>
    <scope>NUCLEOTIDE SEQUENCE</scope>
    <source>
        <strain evidence="6">Salmonella enterica</strain>
    </source>
</reference>
<evidence type="ECO:0000313" key="4">
    <source>
        <dbReference type="EMBL" id="ECJ4379230.1"/>
    </source>
</evidence>
<dbReference type="EMBL" id="DAARAS010000020">
    <property type="protein sequence ID" value="HAE1648568.1"/>
    <property type="molecule type" value="Genomic_DNA"/>
</dbReference>
<evidence type="ECO:0000313" key="8">
    <source>
        <dbReference type="EMBL" id="HAE1648568.1"/>
    </source>
</evidence>
<dbReference type="EMBL" id="AAIBIC010000036">
    <property type="protein sequence ID" value="ECC3916655.1"/>
    <property type="molecule type" value="Genomic_DNA"/>
</dbReference>
<evidence type="ECO:0000313" key="1">
    <source>
        <dbReference type="EMBL" id="ATW53554.1"/>
    </source>
</evidence>
<dbReference type="EMBL" id="DAAGPR010000012">
    <property type="protein sequence ID" value="HAB4049601.1"/>
    <property type="molecule type" value="Genomic_DNA"/>
</dbReference>
<accession>A0A2I5HDJ0</accession>
<evidence type="ECO:0000313" key="5">
    <source>
        <dbReference type="EMBL" id="EDH7453891.1"/>
    </source>
</evidence>
<reference evidence="3" key="4">
    <citation type="submission" date="2019-07" db="EMBL/GenBank/DDBJ databases">
        <authorList>
            <person name="Ashton P.M."/>
            <person name="Dallman T."/>
            <person name="Nair S."/>
            <person name="De Pinna E."/>
            <person name="Peters T."/>
            <person name="Grant K."/>
        </authorList>
    </citation>
    <scope>NUCLEOTIDE SEQUENCE</scope>
    <source>
        <strain evidence="2">294779</strain>
        <strain evidence="4">474878</strain>
        <strain evidence="3">481463</strain>
    </source>
</reference>
<dbReference type="AlphaFoldDB" id="A0A2I5HDJ0"/>
<dbReference type="EMBL" id="DAAGTH010000014">
    <property type="protein sequence ID" value="HAB4465089.1"/>
    <property type="molecule type" value="Genomic_DNA"/>
</dbReference>
<dbReference type="Proteomes" id="UP000839781">
    <property type="component" value="Unassembled WGS sequence"/>
</dbReference>
<dbReference type="STRING" id="59204.UQ49_17745"/>
<reference evidence="5" key="3">
    <citation type="submission" date="2018-07" db="EMBL/GenBank/DDBJ databases">
        <authorList>
            <consortium name="PulseNet: The National Subtyping Network for Foodborne Disease Surveillance"/>
            <person name="Tarr C.L."/>
            <person name="Trees E."/>
            <person name="Katz L.S."/>
            <person name="Carleton-Romer H.A."/>
            <person name="Stroika S."/>
            <person name="Kucerova Z."/>
            <person name="Roache K.F."/>
            <person name="Sabol A.L."/>
            <person name="Besser J."/>
            <person name="Gerner-Smidt P."/>
        </authorList>
    </citation>
    <scope>NUCLEOTIDE SEQUENCE</scope>
    <source>
        <strain evidence="5">PNUSAS008615</strain>
    </source>
</reference>
<gene>
    <name evidence="5" type="ORF">B4V94_00030</name>
    <name evidence="1" type="ORF">CNQ75_02800</name>
    <name evidence="2" type="ORF">CTQ69_22295</name>
    <name evidence="4" type="ORF">DLB95_18780</name>
    <name evidence="3" type="ORF">FNI27_22930</name>
    <name evidence="8" type="ORF">G2974_09105</name>
    <name evidence="6" type="ORF">GBY29_07155</name>
    <name evidence="7" type="ORF">GBZ04_10205</name>
</gene>
<dbReference type="EMBL" id="CP023345">
    <property type="protein sequence ID" value="ATW53554.1"/>
    <property type="molecule type" value="Genomic_DNA"/>
</dbReference>
<organism evidence="1 9">
    <name type="scientific">Salmonella diarizonae</name>
    <dbReference type="NCBI Taxonomy" id="59204"/>
    <lineage>
        <taxon>Bacteria</taxon>
        <taxon>Pseudomonadati</taxon>
        <taxon>Pseudomonadota</taxon>
        <taxon>Gammaproteobacteria</taxon>
        <taxon>Enterobacterales</taxon>
        <taxon>Enterobacteriaceae</taxon>
        <taxon>Salmonella</taxon>
    </lineage>
</organism>
<evidence type="ECO:0000313" key="6">
    <source>
        <dbReference type="EMBL" id="HAB4049601.1"/>
    </source>
</evidence>
<evidence type="ECO:0000313" key="2">
    <source>
        <dbReference type="EMBL" id="ECC3916655.1"/>
    </source>
</evidence>
<reference evidence="6" key="5">
    <citation type="submission" date="2019-10" db="EMBL/GenBank/DDBJ databases">
        <authorList>
            <consortium name="NCBI Pathogen Detection Project"/>
        </authorList>
    </citation>
    <scope>NUCLEOTIDE SEQUENCE</scope>
    <source>
        <strain evidence="6">Salmonella enterica</strain>
    </source>
</reference>
<protein>
    <submittedName>
        <fullName evidence="1">Uncharacterized protein</fullName>
    </submittedName>
</protein>
<evidence type="ECO:0000313" key="3">
    <source>
        <dbReference type="EMBL" id="ECJ2915756.1"/>
    </source>
</evidence>
<dbReference type="EMBL" id="AAIXUH010000049">
    <property type="protein sequence ID" value="ECJ2915756.1"/>
    <property type="molecule type" value="Genomic_DNA"/>
</dbReference>
<proteinExistence type="predicted"/>
<dbReference type="Proteomes" id="UP000839735">
    <property type="component" value="Unassembled WGS sequence"/>
</dbReference>
<dbReference type="EMBL" id="AAIYJF010000016">
    <property type="protein sequence ID" value="ECJ4379230.1"/>
    <property type="molecule type" value="Genomic_DNA"/>
</dbReference>
<dbReference type="Proteomes" id="UP000230639">
    <property type="component" value="Chromosome"/>
</dbReference>
<evidence type="ECO:0000313" key="9">
    <source>
        <dbReference type="Proteomes" id="UP000230639"/>
    </source>
</evidence>
<name>A0A2I5HDJ0_SALDZ</name>